<accession>A0A7S1B5K7</accession>
<evidence type="ECO:0000313" key="1">
    <source>
        <dbReference type="EMBL" id="CAD8875296.1"/>
    </source>
</evidence>
<sequence>MYANHDILFAINQYSIWGPDTTKVDRQYLRESLSLSGMKKDDGVIRNNNETNRGSPMTKVFNPPSDFYQTDERKYASIEEKNRSTSVAQTTFVPDSNKSEGSREKTIDCGCPHVCTTGALKKKNNFFSCGFRISFLMENYNLKESKACEAASVADDAPCGKECNPETCSEMTEPNINKPIANLSKSEWPDPPFSRYEGVVVVTKVLSPGDLGLLKQMLCTFTAAYNRNHFYDILVFTTFPWTEAEIEGLQRFVSPANLSVLLDSPPLEDQLATMTAEEVDYLEKRCKLKSNKTLTWRHHCDEPKYPKSATVPLGYAWQAEFRAYHLWRHPALSKYKYMIWMDSDSLCTKNWSKDPMKHMVENDLVVMFDNFPRGSTQHIELNEKMMKAYGRAICFVRLNDRGTLYTTPCKTKDEIANIGHIHGFHHITNLNFYRSKMNLNALRILVGNDRFSRFWDDQLAVTLPAAMEAPELAWDYRTNGLDLGIHHNGLLDGKDHNKYHNYKRWFENYSDSWEAGEKMCNGFIVSRG</sequence>
<dbReference type="InterPro" id="IPR029044">
    <property type="entry name" value="Nucleotide-diphossugar_trans"/>
</dbReference>
<dbReference type="EMBL" id="HBFR01003567">
    <property type="protein sequence ID" value="CAD8875296.1"/>
    <property type="molecule type" value="Transcribed_RNA"/>
</dbReference>
<dbReference type="Gene3D" id="3.90.550.10">
    <property type="entry name" value="Spore Coat Polysaccharide Biosynthesis Protein SpsA, Chain A"/>
    <property type="match status" value="1"/>
</dbReference>
<dbReference type="AlphaFoldDB" id="A0A7S1B5K7"/>
<name>A0A7S1B5K7_9STRA</name>
<organism evidence="1">
    <name type="scientific">Corethron hystrix</name>
    <dbReference type="NCBI Taxonomy" id="216773"/>
    <lineage>
        <taxon>Eukaryota</taxon>
        <taxon>Sar</taxon>
        <taxon>Stramenopiles</taxon>
        <taxon>Ochrophyta</taxon>
        <taxon>Bacillariophyta</taxon>
        <taxon>Coscinodiscophyceae</taxon>
        <taxon>Corethrophycidae</taxon>
        <taxon>Corethrales</taxon>
        <taxon>Corethraceae</taxon>
        <taxon>Corethron</taxon>
    </lineage>
</organism>
<reference evidence="1" key="1">
    <citation type="submission" date="2021-01" db="EMBL/GenBank/DDBJ databases">
        <authorList>
            <person name="Corre E."/>
            <person name="Pelletier E."/>
            <person name="Niang G."/>
            <person name="Scheremetjew M."/>
            <person name="Finn R."/>
            <person name="Kale V."/>
            <person name="Holt S."/>
            <person name="Cochrane G."/>
            <person name="Meng A."/>
            <person name="Brown T."/>
            <person name="Cohen L."/>
        </authorList>
    </citation>
    <scope>NUCLEOTIDE SEQUENCE</scope>
    <source>
        <strain evidence="1">308</strain>
    </source>
</reference>
<protein>
    <submittedName>
        <fullName evidence="1">Uncharacterized protein</fullName>
    </submittedName>
</protein>
<proteinExistence type="predicted"/>
<gene>
    <name evidence="1" type="ORF">CHYS00102_LOCUS2471</name>
</gene>
<dbReference type="SUPFAM" id="SSF53448">
    <property type="entry name" value="Nucleotide-diphospho-sugar transferases"/>
    <property type="match status" value="1"/>
</dbReference>